<dbReference type="RefSeq" id="WP_307227998.1">
    <property type="nucleotide sequence ID" value="NZ_JAUSVF010000001.1"/>
</dbReference>
<dbReference type="EMBL" id="JAUSVF010000001">
    <property type="protein sequence ID" value="MDQ0319257.1"/>
    <property type="molecule type" value="Genomic_DNA"/>
</dbReference>
<evidence type="ECO:0000313" key="4">
    <source>
        <dbReference type="Proteomes" id="UP001230207"/>
    </source>
</evidence>
<keyword evidence="2" id="KW-1133">Transmembrane helix</keyword>
<protein>
    <submittedName>
        <fullName evidence="3">Cytoskeletal protein RodZ</fullName>
    </submittedName>
</protein>
<feature type="transmembrane region" description="Helical" evidence="2">
    <location>
        <begin position="65"/>
        <end position="84"/>
    </location>
</feature>
<keyword evidence="4" id="KW-1185">Reference proteome</keyword>
<sequence>MNQRFDPNDSRPINPASWPAEQASPRIDPVTGAPVTDPLIDRTAAEQRQRELNAAVEPPRQSRSMWPLLIVLLAGVVLALLFWLPGEQKATDTATPPAATDTATPPATTDTATPPATDNSATPPATNNTAPATTPDATGTAPATTGTGTQPAPATGTAQQPATGAAPQTTEPAPAN</sequence>
<comment type="caution">
    <text evidence="3">The sequence shown here is derived from an EMBL/GenBank/DDBJ whole genome shotgun (WGS) entry which is preliminary data.</text>
</comment>
<reference evidence="3 4" key="1">
    <citation type="submission" date="2023-07" db="EMBL/GenBank/DDBJ databases">
        <title>Genomic Encyclopedia of Type Strains, Phase IV (KMG-IV): sequencing the most valuable type-strain genomes for metagenomic binning, comparative biology and taxonomic classification.</title>
        <authorList>
            <person name="Goeker M."/>
        </authorList>
    </citation>
    <scope>NUCLEOTIDE SEQUENCE [LARGE SCALE GENOMIC DNA]</scope>
    <source>
        <strain evidence="3 4">DSM 1112</strain>
    </source>
</reference>
<accession>A0ABU0BLZ4</accession>
<proteinExistence type="predicted"/>
<feature type="compositionally biased region" description="Low complexity" evidence="1">
    <location>
        <begin position="91"/>
        <end position="176"/>
    </location>
</feature>
<feature type="region of interest" description="Disordered" evidence="1">
    <location>
        <begin position="90"/>
        <end position="176"/>
    </location>
</feature>
<name>A0ABU0BLZ4_9HYPH</name>
<feature type="region of interest" description="Disordered" evidence="1">
    <location>
        <begin position="1"/>
        <end position="41"/>
    </location>
</feature>
<keyword evidence="2" id="KW-0812">Transmembrane</keyword>
<evidence type="ECO:0000256" key="2">
    <source>
        <dbReference type="SAM" id="Phobius"/>
    </source>
</evidence>
<evidence type="ECO:0000313" key="3">
    <source>
        <dbReference type="EMBL" id="MDQ0319257.1"/>
    </source>
</evidence>
<gene>
    <name evidence="3" type="ORF">QO002_001395</name>
</gene>
<organism evidence="3 4">
    <name type="scientific">Pararhizobium capsulatum DSM 1112</name>
    <dbReference type="NCBI Taxonomy" id="1121113"/>
    <lineage>
        <taxon>Bacteria</taxon>
        <taxon>Pseudomonadati</taxon>
        <taxon>Pseudomonadota</taxon>
        <taxon>Alphaproteobacteria</taxon>
        <taxon>Hyphomicrobiales</taxon>
        <taxon>Rhizobiaceae</taxon>
        <taxon>Rhizobium/Agrobacterium group</taxon>
        <taxon>Pararhizobium</taxon>
    </lineage>
</organism>
<keyword evidence="2" id="KW-0472">Membrane</keyword>
<evidence type="ECO:0000256" key="1">
    <source>
        <dbReference type="SAM" id="MobiDB-lite"/>
    </source>
</evidence>
<dbReference type="Proteomes" id="UP001230207">
    <property type="component" value="Unassembled WGS sequence"/>
</dbReference>